<evidence type="ECO:0000256" key="1">
    <source>
        <dbReference type="SAM" id="MobiDB-lite"/>
    </source>
</evidence>
<accession>A0A8X6WEX2</accession>
<sequence>MSEDLSKFKKKRTAVRSSLTKLINKIEGKINNENEPVDQFEAFLEQLNDKESNLSLLNTLIEDRLSVDTITEDIEASEEIKEKIIFWKTKLSSKIRRINSDSIQVDTVSRNIQVIDSNSFECMNINLPKLHINKYSGNYSEWLDFYNLFESSIHNNNRLSKVDKFNYLKSYLCGNALACINGFPISDDNYDRALDLLKDRFGNKNMLINAHLSNLLNLTPVRNPTDIVGLRNLYDRAETQIRGLETLGVKGESYSNLLTPILLKQIPSELVLEFNRSQKDEEFDLSALLQFLLLEIRSRERASQINNHKLCHFSPPPQDRTKNKGSYFPGQRMKPPPNREHSRPHSFPTPWEKVEPRSQKCLYCNKGHELDACRSFSANEKREILRKKGCCYLCLSPGHRAMECVKRESCPICNGSHHFSICFRNRHDDDLSPKRDTDNIVSAVIKTDSEDILTMSVIVNESNISKQLSEFWDLKNLGIEAEVSDEENIDNDIMSEFEAGISYQNKRYKVKFPWKLNMKTLLENNEEIARKRFLKLRSRFKNDSSLFEDYKLVVNNYLSKKIIERVPFEEENLKHNIFYLPHRAVIRTDKTTSKLRIVFDASSHAKSQLSLNDCLHTGLNFIPNLFFLLNKFRVNPIAFVADIKWHF</sequence>
<dbReference type="PANTHER" id="PTHR47331">
    <property type="entry name" value="PHD-TYPE DOMAIN-CONTAINING PROTEIN"/>
    <property type="match status" value="1"/>
</dbReference>
<dbReference type="Proteomes" id="UP000887159">
    <property type="component" value="Unassembled WGS sequence"/>
</dbReference>
<dbReference type="Pfam" id="PF03564">
    <property type="entry name" value="DUF1759"/>
    <property type="match status" value="1"/>
</dbReference>
<proteinExistence type="predicted"/>
<dbReference type="AlphaFoldDB" id="A0A8X6WEX2"/>
<protein>
    <recommendedName>
        <fullName evidence="4">CCHC-type domain-containing protein</fullName>
    </recommendedName>
</protein>
<name>A0A8X6WEX2_TRICX</name>
<feature type="region of interest" description="Disordered" evidence="1">
    <location>
        <begin position="309"/>
        <end position="352"/>
    </location>
</feature>
<keyword evidence="3" id="KW-1185">Reference proteome</keyword>
<evidence type="ECO:0000313" key="3">
    <source>
        <dbReference type="Proteomes" id="UP000887159"/>
    </source>
</evidence>
<evidence type="ECO:0000313" key="2">
    <source>
        <dbReference type="EMBL" id="GFY33773.1"/>
    </source>
</evidence>
<organism evidence="2 3">
    <name type="scientific">Trichonephila clavipes</name>
    <name type="common">Golden silk orbweaver</name>
    <name type="synonym">Nephila clavipes</name>
    <dbReference type="NCBI Taxonomy" id="2585209"/>
    <lineage>
        <taxon>Eukaryota</taxon>
        <taxon>Metazoa</taxon>
        <taxon>Ecdysozoa</taxon>
        <taxon>Arthropoda</taxon>
        <taxon>Chelicerata</taxon>
        <taxon>Arachnida</taxon>
        <taxon>Araneae</taxon>
        <taxon>Araneomorphae</taxon>
        <taxon>Entelegynae</taxon>
        <taxon>Araneoidea</taxon>
        <taxon>Nephilidae</taxon>
        <taxon>Trichonephila</taxon>
    </lineage>
</organism>
<comment type="caution">
    <text evidence="2">The sequence shown here is derived from an EMBL/GenBank/DDBJ whole genome shotgun (WGS) entry which is preliminary data.</text>
</comment>
<reference evidence="2" key="1">
    <citation type="submission" date="2020-08" db="EMBL/GenBank/DDBJ databases">
        <title>Multicomponent nature underlies the extraordinary mechanical properties of spider dragline silk.</title>
        <authorList>
            <person name="Kono N."/>
            <person name="Nakamura H."/>
            <person name="Mori M."/>
            <person name="Yoshida Y."/>
            <person name="Ohtoshi R."/>
            <person name="Malay A.D."/>
            <person name="Moran D.A.P."/>
            <person name="Tomita M."/>
            <person name="Numata K."/>
            <person name="Arakawa K."/>
        </authorList>
    </citation>
    <scope>NUCLEOTIDE SEQUENCE</scope>
</reference>
<dbReference type="InterPro" id="IPR005312">
    <property type="entry name" value="DUF1759"/>
</dbReference>
<gene>
    <name evidence="2" type="primary">AVEN_31814_1</name>
    <name evidence="2" type="ORF">TNCV_4594851</name>
</gene>
<dbReference type="EMBL" id="BMAU01021418">
    <property type="protein sequence ID" value="GFY33773.1"/>
    <property type="molecule type" value="Genomic_DNA"/>
</dbReference>
<evidence type="ECO:0008006" key="4">
    <source>
        <dbReference type="Google" id="ProtNLM"/>
    </source>
</evidence>